<dbReference type="EMBL" id="JZWI01000023">
    <property type="protein sequence ID" value="KLN54464.1"/>
    <property type="molecule type" value="Genomic_DNA"/>
</dbReference>
<sequence length="130" mass="14270">MHKLMTGKRHREFFAIRPDADDTEWSPVASTAGRIEELLLADNLDTAACTGSRTRLARWSVGALIDRPVVHDFHEEVFIVEGELVVGCDAEGGGGEAFGPYTFACRPPGAVHGPFVSRTGCVLFEIQYYE</sequence>
<dbReference type="PATRIC" id="fig|34073.19.peg.4487"/>
<gene>
    <name evidence="1" type="ORF">VPARA_43860</name>
</gene>
<dbReference type="Gene3D" id="2.60.120.10">
    <property type="entry name" value="Jelly Rolls"/>
    <property type="match status" value="1"/>
</dbReference>
<keyword evidence="2" id="KW-1185">Reference proteome</keyword>
<protein>
    <recommendedName>
        <fullName evidence="3">Cupin</fullName>
    </recommendedName>
</protein>
<dbReference type="InterPro" id="IPR014710">
    <property type="entry name" value="RmlC-like_jellyroll"/>
</dbReference>
<dbReference type="AlphaFoldDB" id="A0A0H2LW98"/>
<dbReference type="InterPro" id="IPR011051">
    <property type="entry name" value="RmlC_Cupin_sf"/>
</dbReference>
<dbReference type="RefSeq" id="WP_155419690.1">
    <property type="nucleotide sequence ID" value="NZ_JZWI01000023.1"/>
</dbReference>
<evidence type="ECO:0000313" key="2">
    <source>
        <dbReference type="Proteomes" id="UP000035170"/>
    </source>
</evidence>
<proteinExistence type="predicted"/>
<dbReference type="SUPFAM" id="SSF51182">
    <property type="entry name" value="RmlC-like cupins"/>
    <property type="match status" value="1"/>
</dbReference>
<comment type="caution">
    <text evidence="1">The sequence shown here is derived from an EMBL/GenBank/DDBJ whole genome shotgun (WGS) entry which is preliminary data.</text>
</comment>
<dbReference type="Proteomes" id="UP000035170">
    <property type="component" value="Unassembled WGS sequence"/>
</dbReference>
<evidence type="ECO:0008006" key="3">
    <source>
        <dbReference type="Google" id="ProtNLM"/>
    </source>
</evidence>
<reference evidence="1 2" key="1">
    <citation type="submission" date="2015-03" db="EMBL/GenBank/DDBJ databases">
        <title>Genome sequence of Variovorax paradoxus TBEA6.</title>
        <authorList>
            <person name="Poehlein A."/>
            <person name="Schuldes J."/>
            <person name="Wuebbeler J.H."/>
            <person name="Hiessl S."/>
            <person name="Steinbuechel A."/>
            <person name="Daniel R."/>
        </authorList>
    </citation>
    <scope>NUCLEOTIDE SEQUENCE [LARGE SCALE GENOMIC DNA]</scope>
    <source>
        <strain evidence="1 2">TBEA6</strain>
    </source>
</reference>
<evidence type="ECO:0000313" key="1">
    <source>
        <dbReference type="EMBL" id="KLN54464.1"/>
    </source>
</evidence>
<organism evidence="1 2">
    <name type="scientific">Variovorax paradoxus</name>
    <dbReference type="NCBI Taxonomy" id="34073"/>
    <lineage>
        <taxon>Bacteria</taxon>
        <taxon>Pseudomonadati</taxon>
        <taxon>Pseudomonadota</taxon>
        <taxon>Betaproteobacteria</taxon>
        <taxon>Burkholderiales</taxon>
        <taxon>Comamonadaceae</taxon>
        <taxon>Variovorax</taxon>
    </lineage>
</organism>
<accession>A0A0H2LW98</accession>
<name>A0A0H2LW98_VARPD</name>